<keyword evidence="2" id="KW-1185">Reference proteome</keyword>
<sequence length="37" mass="4203">MILLKYLRPFVGIQGIIYCFKSVLNAHLGGSRCIQHL</sequence>
<dbReference type="Proteomes" id="UP000018144">
    <property type="component" value="Unassembled WGS sequence"/>
</dbReference>
<dbReference type="AlphaFoldDB" id="U4LIP5"/>
<name>U4LIP5_PYROM</name>
<organism evidence="1 2">
    <name type="scientific">Pyronema omphalodes (strain CBS 100304)</name>
    <name type="common">Pyronema confluens</name>
    <dbReference type="NCBI Taxonomy" id="1076935"/>
    <lineage>
        <taxon>Eukaryota</taxon>
        <taxon>Fungi</taxon>
        <taxon>Dikarya</taxon>
        <taxon>Ascomycota</taxon>
        <taxon>Pezizomycotina</taxon>
        <taxon>Pezizomycetes</taxon>
        <taxon>Pezizales</taxon>
        <taxon>Pyronemataceae</taxon>
        <taxon>Pyronema</taxon>
    </lineage>
</organism>
<evidence type="ECO:0000313" key="1">
    <source>
        <dbReference type="EMBL" id="CCX31969.1"/>
    </source>
</evidence>
<accession>U4LIP5</accession>
<proteinExistence type="predicted"/>
<dbReference type="EMBL" id="HF935702">
    <property type="protein sequence ID" value="CCX31969.1"/>
    <property type="molecule type" value="Genomic_DNA"/>
</dbReference>
<protein>
    <submittedName>
        <fullName evidence="1">Uncharacterized protein</fullName>
    </submittedName>
</protein>
<evidence type="ECO:0000313" key="2">
    <source>
        <dbReference type="Proteomes" id="UP000018144"/>
    </source>
</evidence>
<reference evidence="1 2" key="1">
    <citation type="journal article" date="2013" name="PLoS Genet.">
        <title>The genome and development-dependent transcriptomes of Pyronema confluens: a window into fungal evolution.</title>
        <authorList>
            <person name="Traeger S."/>
            <person name="Altegoer F."/>
            <person name="Freitag M."/>
            <person name="Gabaldon T."/>
            <person name="Kempken F."/>
            <person name="Kumar A."/>
            <person name="Marcet-Houben M."/>
            <person name="Poggeler S."/>
            <person name="Stajich J.E."/>
            <person name="Nowrousian M."/>
        </authorList>
    </citation>
    <scope>NUCLEOTIDE SEQUENCE [LARGE SCALE GENOMIC DNA]</scope>
    <source>
        <strain evidence="2">CBS 100304</strain>
        <tissue evidence="1">Vegetative mycelium</tissue>
    </source>
</reference>
<gene>
    <name evidence="1" type="ORF">PCON_12046</name>
</gene>